<evidence type="ECO:0000313" key="2">
    <source>
        <dbReference type="Proteomes" id="UP001160550"/>
    </source>
</evidence>
<accession>A0ABT6MU68</accession>
<protein>
    <submittedName>
        <fullName evidence="1">Uncharacterized protein</fullName>
    </submittedName>
</protein>
<dbReference type="Proteomes" id="UP001160550">
    <property type="component" value="Unassembled WGS sequence"/>
</dbReference>
<name>A0ABT6MU68_9GAMM</name>
<evidence type="ECO:0000313" key="1">
    <source>
        <dbReference type="EMBL" id="MDH7453980.1"/>
    </source>
</evidence>
<proteinExistence type="predicted"/>
<dbReference type="RefSeq" id="WP_280943188.1">
    <property type="nucleotide sequence ID" value="NZ_JARYGX010000023.1"/>
</dbReference>
<sequence length="115" mass="12731">MDTHTFSRDGGDTGLFPIAYEDEDPVSLELFRDLLHRALSIDDDTRFWNYLEQGIAAIERGMTPESIARFEYAADYVLVFHGMPSWTSMKHRNGPAAAAPSRPPAVAPTLAFGTA</sequence>
<reference evidence="1" key="1">
    <citation type="journal article" date="2007" name="Int. J. Syst. Evol. Microbiol.">
        <title>Luteimonas composti sp. nov., a moderately thermophilic bacterium isolated from food waste.</title>
        <authorList>
            <person name="Young C.C."/>
            <person name="Kampfer P."/>
            <person name="Chen W.M."/>
            <person name="Yen W.S."/>
            <person name="Arun A.B."/>
            <person name="Lai W.A."/>
            <person name="Shen F.T."/>
            <person name="Rekha P.D."/>
            <person name="Lin K.Y."/>
            <person name="Chou J.H."/>
        </authorList>
    </citation>
    <scope>NUCLEOTIDE SEQUENCE</scope>
    <source>
        <strain evidence="1">CC-YY355</strain>
    </source>
</reference>
<keyword evidence="2" id="KW-1185">Reference proteome</keyword>
<comment type="caution">
    <text evidence="1">The sequence shown here is derived from an EMBL/GenBank/DDBJ whole genome shotgun (WGS) entry which is preliminary data.</text>
</comment>
<reference evidence="1" key="2">
    <citation type="submission" date="2023-04" db="EMBL/GenBank/DDBJ databases">
        <authorList>
            <person name="Sun J.-Q."/>
        </authorList>
    </citation>
    <scope>NUCLEOTIDE SEQUENCE</scope>
    <source>
        <strain evidence="1">CC-YY355</strain>
    </source>
</reference>
<gene>
    <name evidence="1" type="ORF">QF205_13010</name>
</gene>
<dbReference type="EMBL" id="JARYGX010000023">
    <property type="protein sequence ID" value="MDH7453980.1"/>
    <property type="molecule type" value="Genomic_DNA"/>
</dbReference>
<organism evidence="1 2">
    <name type="scientific">Luteimonas composti</name>
    <dbReference type="NCBI Taxonomy" id="398257"/>
    <lineage>
        <taxon>Bacteria</taxon>
        <taxon>Pseudomonadati</taxon>
        <taxon>Pseudomonadota</taxon>
        <taxon>Gammaproteobacteria</taxon>
        <taxon>Lysobacterales</taxon>
        <taxon>Lysobacteraceae</taxon>
        <taxon>Luteimonas</taxon>
    </lineage>
</organism>